<evidence type="ECO:0000313" key="2">
    <source>
        <dbReference type="EMBL" id="SBV27878.1"/>
    </source>
</evidence>
<dbReference type="EMBL" id="LT598496">
    <property type="protein sequence ID" value="SBV27878.1"/>
    <property type="molecule type" value="Genomic_DNA"/>
</dbReference>
<dbReference type="AlphaFoldDB" id="A0A1C3N5N0"/>
<reference evidence="3" key="1">
    <citation type="submission" date="2016-06" db="EMBL/GenBank/DDBJ databases">
        <authorList>
            <person name="Varghese N."/>
        </authorList>
    </citation>
    <scope>NUCLEOTIDE SEQUENCE [LARGE SCALE GENOMIC DNA]</scope>
    <source>
        <strain evidence="3">DSM 45344</strain>
    </source>
</reference>
<evidence type="ECO:0000313" key="3">
    <source>
        <dbReference type="Proteomes" id="UP000199393"/>
    </source>
</evidence>
<keyword evidence="3" id="KW-1185">Reference proteome</keyword>
<evidence type="ECO:0000256" key="1">
    <source>
        <dbReference type="SAM" id="MobiDB-lite"/>
    </source>
</evidence>
<accession>A0A1C3N5N0</accession>
<organism evidence="2 3">
    <name type="scientific">Micromonospora krabiensis</name>
    <dbReference type="NCBI Taxonomy" id="307121"/>
    <lineage>
        <taxon>Bacteria</taxon>
        <taxon>Bacillati</taxon>
        <taxon>Actinomycetota</taxon>
        <taxon>Actinomycetes</taxon>
        <taxon>Micromonosporales</taxon>
        <taxon>Micromonosporaceae</taxon>
        <taxon>Micromonospora</taxon>
    </lineage>
</organism>
<proteinExistence type="predicted"/>
<sequence>MLLKPKSGDTLHVGAECSVQFAGPRALIFRFIRVLDWPTYDGWVWLDGYSLDARGNALHRRSIYVMPEGLRLIAPPRPQGQPARRRPIARTPVRVG</sequence>
<gene>
    <name evidence="2" type="ORF">GA0070620_3409</name>
</gene>
<name>A0A1C3N5N0_9ACTN</name>
<dbReference type="STRING" id="307121.GA0070620_3409"/>
<protein>
    <submittedName>
        <fullName evidence="2">Uncharacterized protein</fullName>
    </submittedName>
</protein>
<dbReference type="Proteomes" id="UP000199393">
    <property type="component" value="Chromosome I"/>
</dbReference>
<feature type="region of interest" description="Disordered" evidence="1">
    <location>
        <begin position="75"/>
        <end position="96"/>
    </location>
</feature>
<dbReference type="PATRIC" id="fig|307121.4.peg.3478"/>